<name>A0A1W1C678_9ZZZZ</name>
<proteinExistence type="predicted"/>
<feature type="domain" description="DUF2202" evidence="1">
    <location>
        <begin position="68"/>
        <end position="226"/>
    </location>
</feature>
<dbReference type="EMBL" id="FPHG01000048">
    <property type="protein sequence ID" value="SFV61276.1"/>
    <property type="molecule type" value="Genomic_DNA"/>
</dbReference>
<reference evidence="2" key="1">
    <citation type="submission" date="2016-10" db="EMBL/GenBank/DDBJ databases">
        <authorList>
            <person name="de Groot N.N."/>
        </authorList>
    </citation>
    <scope>NUCLEOTIDE SEQUENCE</scope>
</reference>
<accession>A0A1W1C678</accession>
<dbReference type="CDD" id="cd01048">
    <property type="entry name" value="Ferritin_like_AB2"/>
    <property type="match status" value="1"/>
</dbReference>
<dbReference type="Pfam" id="PF09968">
    <property type="entry name" value="DUF2202"/>
    <property type="match status" value="1"/>
</dbReference>
<dbReference type="InterPro" id="IPR012347">
    <property type="entry name" value="Ferritin-like"/>
</dbReference>
<dbReference type="SUPFAM" id="SSF47240">
    <property type="entry name" value="Ferritin-like"/>
    <property type="match status" value="1"/>
</dbReference>
<dbReference type="Gene3D" id="1.20.1260.10">
    <property type="match status" value="1"/>
</dbReference>
<evidence type="ECO:0000259" key="1">
    <source>
        <dbReference type="Pfam" id="PF09968"/>
    </source>
</evidence>
<sequence length="254" mass="28659">MKTKLTKSVLVLSLILSVAESNGKYGKGGDGNSSNNYAQENYQEETIPSNVTDAISSEKSNLTPELQDSITYMYNEERLAKDIYLNVYERQPIKQLYNIATKSEIKHEQAVNDIAIKYDLNITQYPDTDIPYDKDSIAKYGSGEYAVEAIQELYNMLYNKGINSEQDALEVGCMVEVTDIDDLDKYISQASASNASDVIEVFNFLRDGSYKHYWAFDNGLKNMGISTGCCSLGDKYCHPEYPQDNQKGKKRDEK</sequence>
<dbReference type="AlphaFoldDB" id="A0A1W1C678"/>
<dbReference type="InterPro" id="IPR009078">
    <property type="entry name" value="Ferritin-like_SF"/>
</dbReference>
<gene>
    <name evidence="2" type="ORF">MNB_SV-9-1435</name>
</gene>
<evidence type="ECO:0000313" key="2">
    <source>
        <dbReference type="EMBL" id="SFV61276.1"/>
    </source>
</evidence>
<protein>
    <submittedName>
        <fullName evidence="2">Uncharacterized protein MJ0754</fullName>
    </submittedName>
</protein>
<dbReference type="InterPro" id="IPR019243">
    <property type="entry name" value="DUF2202"/>
</dbReference>
<organism evidence="2">
    <name type="scientific">hydrothermal vent metagenome</name>
    <dbReference type="NCBI Taxonomy" id="652676"/>
    <lineage>
        <taxon>unclassified sequences</taxon>
        <taxon>metagenomes</taxon>
        <taxon>ecological metagenomes</taxon>
    </lineage>
</organism>